<evidence type="ECO:0000256" key="2">
    <source>
        <dbReference type="ARBA" id="ARBA00009142"/>
    </source>
</evidence>
<evidence type="ECO:0000256" key="4">
    <source>
        <dbReference type="ARBA" id="ARBA00022475"/>
    </source>
</evidence>
<feature type="transmembrane region" description="Helical" evidence="8">
    <location>
        <begin position="76"/>
        <end position="92"/>
    </location>
</feature>
<feature type="transmembrane region" description="Helical" evidence="8">
    <location>
        <begin position="166"/>
        <end position="189"/>
    </location>
</feature>
<comment type="subcellular location">
    <subcellularLocation>
        <location evidence="1 8">Cell membrane</location>
        <topology evidence="1 8">Multi-pass membrane protein</topology>
    </subcellularLocation>
</comment>
<evidence type="ECO:0000256" key="6">
    <source>
        <dbReference type="ARBA" id="ARBA00022989"/>
    </source>
</evidence>
<organism evidence="9 10">
    <name type="scientific">Kaustia mangrovi</name>
    <dbReference type="NCBI Taxonomy" id="2593653"/>
    <lineage>
        <taxon>Bacteria</taxon>
        <taxon>Pseudomonadati</taxon>
        <taxon>Pseudomonadota</taxon>
        <taxon>Alphaproteobacteria</taxon>
        <taxon>Hyphomicrobiales</taxon>
        <taxon>Parvibaculaceae</taxon>
        <taxon>Kaustia</taxon>
    </lineage>
</organism>
<sequence length="252" mass="26775">MITDPWFYAAAVPAVILVGMAKGGFGGAIALLGVPLMSLVISPVQAAGILLPILVAMDLVGLAAYRRRYHVPSLKILIPPAIVGVGIGWLTASVVTEAHVRLIVGVVALAFTLDYFLRGTRRPAAATNRIKGGFWATVAGFTSFVSHAGGPPLQMYLLPLRLDPRLFAGTSVIFFAVVNATKLVPYYALDQLRLGNLETSAVLLPLAPLATLTGVWLVKVVEPARFYRITYAAVFIVSFKLIHDGLAGTGLI</sequence>
<dbReference type="InterPro" id="IPR052017">
    <property type="entry name" value="TSUP"/>
</dbReference>
<feature type="transmembrane region" description="Helical" evidence="8">
    <location>
        <begin position="98"/>
        <end position="117"/>
    </location>
</feature>
<keyword evidence="4 8" id="KW-1003">Cell membrane</keyword>
<evidence type="ECO:0000256" key="3">
    <source>
        <dbReference type="ARBA" id="ARBA00022448"/>
    </source>
</evidence>
<name>A0A7S8C2H1_9HYPH</name>
<dbReference type="Pfam" id="PF01925">
    <property type="entry name" value="TauE"/>
    <property type="match status" value="1"/>
</dbReference>
<feature type="transmembrane region" description="Helical" evidence="8">
    <location>
        <begin position="44"/>
        <end position="64"/>
    </location>
</feature>
<dbReference type="PANTHER" id="PTHR30269">
    <property type="entry name" value="TRANSMEMBRANE PROTEIN YFCA"/>
    <property type="match status" value="1"/>
</dbReference>
<evidence type="ECO:0000256" key="5">
    <source>
        <dbReference type="ARBA" id="ARBA00022692"/>
    </source>
</evidence>
<dbReference type="AlphaFoldDB" id="A0A7S8C2H1"/>
<dbReference type="PANTHER" id="PTHR30269:SF37">
    <property type="entry name" value="MEMBRANE TRANSPORTER PROTEIN"/>
    <property type="match status" value="1"/>
</dbReference>
<dbReference type="InterPro" id="IPR002781">
    <property type="entry name" value="TM_pro_TauE-like"/>
</dbReference>
<dbReference type="GO" id="GO:0005886">
    <property type="term" value="C:plasma membrane"/>
    <property type="evidence" value="ECO:0007669"/>
    <property type="project" value="UniProtKB-SubCell"/>
</dbReference>
<accession>A0A7S8C2H1</accession>
<evidence type="ECO:0000313" key="10">
    <source>
        <dbReference type="Proteomes" id="UP000593594"/>
    </source>
</evidence>
<keyword evidence="3" id="KW-0813">Transport</keyword>
<keyword evidence="7 8" id="KW-0472">Membrane</keyword>
<dbReference type="KEGG" id="kmn:HW532_05225"/>
<dbReference type="EMBL" id="CP058214">
    <property type="protein sequence ID" value="QPC42155.1"/>
    <property type="molecule type" value="Genomic_DNA"/>
</dbReference>
<keyword evidence="5 8" id="KW-0812">Transmembrane</keyword>
<gene>
    <name evidence="9" type="ORF">HW532_05225</name>
</gene>
<keyword evidence="10" id="KW-1185">Reference proteome</keyword>
<keyword evidence="6 8" id="KW-1133">Transmembrane helix</keyword>
<evidence type="ECO:0000256" key="7">
    <source>
        <dbReference type="ARBA" id="ARBA00023136"/>
    </source>
</evidence>
<evidence type="ECO:0000256" key="8">
    <source>
        <dbReference type="RuleBase" id="RU363041"/>
    </source>
</evidence>
<feature type="transmembrane region" description="Helical" evidence="8">
    <location>
        <begin position="201"/>
        <end position="218"/>
    </location>
</feature>
<comment type="similarity">
    <text evidence="2 8">Belongs to the 4-toluene sulfonate uptake permease (TSUP) (TC 2.A.102) family.</text>
</comment>
<evidence type="ECO:0000256" key="1">
    <source>
        <dbReference type="ARBA" id="ARBA00004651"/>
    </source>
</evidence>
<feature type="transmembrane region" description="Helical" evidence="8">
    <location>
        <begin position="7"/>
        <end position="32"/>
    </location>
</feature>
<dbReference type="Proteomes" id="UP000593594">
    <property type="component" value="Chromosome"/>
</dbReference>
<protein>
    <recommendedName>
        <fullName evidence="8">Probable membrane transporter protein</fullName>
    </recommendedName>
</protein>
<proteinExistence type="inferred from homology"/>
<reference evidence="9 10" key="1">
    <citation type="submission" date="2020-06" db="EMBL/GenBank/DDBJ databases">
        <title>Genome sequence of 2 isolates from Red Sea Mangroves.</title>
        <authorList>
            <person name="Sefrji F."/>
            <person name="Michoud G."/>
            <person name="Merlino G."/>
            <person name="Daffonchio D."/>
        </authorList>
    </citation>
    <scope>NUCLEOTIDE SEQUENCE [LARGE SCALE GENOMIC DNA]</scope>
    <source>
        <strain evidence="9 10">R1DC25</strain>
    </source>
</reference>
<dbReference type="RefSeq" id="WP_213163387.1">
    <property type="nucleotide sequence ID" value="NZ_CP058214.1"/>
</dbReference>
<evidence type="ECO:0000313" key="9">
    <source>
        <dbReference type="EMBL" id="QPC42155.1"/>
    </source>
</evidence>
<feature type="transmembrane region" description="Helical" evidence="8">
    <location>
        <begin position="129"/>
        <end position="146"/>
    </location>
</feature>